<feature type="compositionally biased region" description="Polar residues" evidence="1">
    <location>
        <begin position="37"/>
        <end position="56"/>
    </location>
</feature>
<reference evidence="2" key="1">
    <citation type="submission" date="2021-09" db="EMBL/GenBank/DDBJ databases">
        <authorList>
            <consortium name="AG Swart"/>
            <person name="Singh M."/>
            <person name="Singh A."/>
            <person name="Seah K."/>
            <person name="Emmerich C."/>
        </authorList>
    </citation>
    <scope>NUCLEOTIDE SEQUENCE</scope>
    <source>
        <strain evidence="2">ATCC30299</strain>
    </source>
</reference>
<dbReference type="EMBL" id="CAJZBQ010000017">
    <property type="protein sequence ID" value="CAG9317053.1"/>
    <property type="molecule type" value="Genomic_DNA"/>
</dbReference>
<protein>
    <submittedName>
        <fullName evidence="2">Uncharacterized protein</fullName>
    </submittedName>
</protein>
<dbReference type="Proteomes" id="UP001162131">
    <property type="component" value="Unassembled WGS sequence"/>
</dbReference>
<keyword evidence="3" id="KW-1185">Reference proteome</keyword>
<sequence>MAETATHLDPKIAVQKLKQQNENLKSELSQLRGALQTAMNNQKQASIQAQRPNFSSDSEDRELQILHSKIKKLKNERSSLKVQITANSDSSTAEIENELKYLKNQLKQAEAEQQTLLKLQKDQENHIETISTGQTVADKISRLREEIKEAKDEYREVNETMKSEEARWLEDHKRMIALESRIREASGKTPKVKSKTQEEDELTELKRKQDVLNKAIATEEAKGKRYIIEAENSLKALQDEDLGLKKKLREKDQECQLKILKIKELKGNIANLQRKGKDEENREGDVGNYEGGRENYGSNEGEYEDKPKYSDYEYESRHNRNASGDYGEGGKEYYSKPKLQF</sequence>
<name>A0AAU9IVC8_9CILI</name>
<evidence type="ECO:0000256" key="1">
    <source>
        <dbReference type="SAM" id="MobiDB-lite"/>
    </source>
</evidence>
<proteinExistence type="predicted"/>
<evidence type="ECO:0000313" key="2">
    <source>
        <dbReference type="EMBL" id="CAG9317053.1"/>
    </source>
</evidence>
<feature type="compositionally biased region" description="Basic and acidic residues" evidence="1">
    <location>
        <begin position="304"/>
        <end position="318"/>
    </location>
</feature>
<feature type="compositionally biased region" description="Basic and acidic residues" evidence="1">
    <location>
        <begin position="275"/>
        <end position="285"/>
    </location>
</feature>
<feature type="region of interest" description="Disordered" evidence="1">
    <location>
        <begin position="37"/>
        <end position="59"/>
    </location>
</feature>
<organism evidence="2 3">
    <name type="scientific">Blepharisma stoltei</name>
    <dbReference type="NCBI Taxonomy" id="1481888"/>
    <lineage>
        <taxon>Eukaryota</taxon>
        <taxon>Sar</taxon>
        <taxon>Alveolata</taxon>
        <taxon>Ciliophora</taxon>
        <taxon>Postciliodesmatophora</taxon>
        <taxon>Heterotrichea</taxon>
        <taxon>Heterotrichida</taxon>
        <taxon>Blepharismidae</taxon>
        <taxon>Blepharisma</taxon>
    </lineage>
</organism>
<gene>
    <name evidence="2" type="ORF">BSTOLATCC_MIC17677</name>
</gene>
<accession>A0AAU9IVC8</accession>
<evidence type="ECO:0000313" key="3">
    <source>
        <dbReference type="Proteomes" id="UP001162131"/>
    </source>
</evidence>
<dbReference type="AlphaFoldDB" id="A0AAU9IVC8"/>
<feature type="region of interest" description="Disordered" evidence="1">
    <location>
        <begin position="270"/>
        <end position="341"/>
    </location>
</feature>
<comment type="caution">
    <text evidence="2">The sequence shown here is derived from an EMBL/GenBank/DDBJ whole genome shotgun (WGS) entry which is preliminary data.</text>
</comment>